<keyword evidence="4 5" id="KW-0472">Membrane</keyword>
<evidence type="ECO:0000256" key="1">
    <source>
        <dbReference type="ARBA" id="ARBA00004141"/>
    </source>
</evidence>
<dbReference type="EMBL" id="GG698803">
    <property type="protein sequence ID" value="EEU30302.1"/>
    <property type="molecule type" value="Genomic_DNA"/>
</dbReference>
<dbReference type="CDD" id="cd16914">
    <property type="entry name" value="EcfT"/>
    <property type="match status" value="1"/>
</dbReference>
<dbReference type="OrthoDB" id="92887at2"/>
<dbReference type="Proteomes" id="UP000003987">
    <property type="component" value="Unassembled WGS sequence"/>
</dbReference>
<gene>
    <name evidence="6" type="ORF">HMPREF0501_00680</name>
</gene>
<dbReference type="Pfam" id="PF02361">
    <property type="entry name" value="CbiQ"/>
    <property type="match status" value="1"/>
</dbReference>
<keyword evidence="2 5" id="KW-0812">Transmembrane</keyword>
<protein>
    <submittedName>
        <fullName evidence="6">Cobalt transport protein</fullName>
    </submittedName>
</protein>
<dbReference type="RefSeq" id="WP_006916483.1">
    <property type="nucleotide sequence ID" value="NZ_GG698803.1"/>
</dbReference>
<reference evidence="6 7" key="1">
    <citation type="submission" date="2009-06" db="EMBL/GenBank/DDBJ databases">
        <title>The Genome Sequence of Lactobacillus coleohominis strain 101-4-CHN.</title>
        <authorList>
            <consortium name="The Broad Institute Genome Sequencing Platform"/>
            <person name="Ward D."/>
            <person name="Young S.K."/>
            <person name="Zeng Q."/>
            <person name="Koehrsen M."/>
            <person name="Alvarado L."/>
            <person name="Berlin A."/>
            <person name="Borenstein D."/>
            <person name="Chen Z."/>
            <person name="Engels R."/>
            <person name="Freedman E."/>
            <person name="Gellesch M."/>
            <person name="Goldberg J."/>
            <person name="Griggs A."/>
            <person name="Gujja S."/>
            <person name="Heiman D."/>
            <person name="Hepburn T."/>
            <person name="Howarth C."/>
            <person name="Jen D."/>
            <person name="Larson L."/>
            <person name="Lewis B."/>
            <person name="Mehta T."/>
            <person name="Park D."/>
            <person name="Pearson M."/>
            <person name="Roberts A."/>
            <person name="Saif S."/>
            <person name="Shea T."/>
            <person name="Shenoy N."/>
            <person name="Sisk P."/>
            <person name="Stolte C."/>
            <person name="Sykes S."/>
            <person name="Walk T."/>
            <person name="White J."/>
            <person name="Yandava C."/>
            <person name="Liu Y."/>
            <person name="Xu Q."/>
            <person name="Lander E."/>
            <person name="Nusbaum C."/>
            <person name="Galagan J."/>
            <person name="Birren B."/>
        </authorList>
    </citation>
    <scope>NUCLEOTIDE SEQUENCE [LARGE SCALE GENOMIC DNA]</scope>
    <source>
        <strain evidence="6 7">101-4-CHN</strain>
    </source>
</reference>
<sequence>MNPSLKLLLIIIISLEISFTNKITTNLLLIFFALIFLILHHCSLRTLVKLLLIPLLPALTIAVTIRWFSPGHSWFFAWVMVSRIYAYCFLGALITISTSPLELARSLEQNAHLPAKYAYGTLAALNTVPRTIQAIQTIRIAAQMRGITLNFWSPQLYFKAILSALSWSDVLAQAMESQGFVEGRSRTHVQVIQIKTRDWITLIASLAIVQVTLLMLP</sequence>
<dbReference type="AlphaFoldDB" id="C7XVD6"/>
<feature type="transmembrane region" description="Helical" evidence="5">
    <location>
        <begin position="199"/>
        <end position="216"/>
    </location>
</feature>
<evidence type="ECO:0000256" key="4">
    <source>
        <dbReference type="ARBA" id="ARBA00023136"/>
    </source>
</evidence>
<evidence type="ECO:0000256" key="2">
    <source>
        <dbReference type="ARBA" id="ARBA00022692"/>
    </source>
</evidence>
<feature type="transmembrane region" description="Helical" evidence="5">
    <location>
        <begin position="51"/>
        <end position="69"/>
    </location>
</feature>
<dbReference type="STRING" id="575594.HMPREF0501_00680"/>
<dbReference type="InterPro" id="IPR003339">
    <property type="entry name" value="ABC/ECF_trnsptr_transmembrane"/>
</dbReference>
<organism evidence="6 7">
    <name type="scientific">Limosilactobacillus coleohominis 101-4-CHN</name>
    <dbReference type="NCBI Taxonomy" id="575594"/>
    <lineage>
        <taxon>Bacteria</taxon>
        <taxon>Bacillati</taxon>
        <taxon>Bacillota</taxon>
        <taxon>Bacilli</taxon>
        <taxon>Lactobacillales</taxon>
        <taxon>Lactobacillaceae</taxon>
        <taxon>Limosilactobacillus</taxon>
    </lineage>
</organism>
<dbReference type="HOGENOM" id="CLU_056469_6_2_9"/>
<proteinExistence type="predicted"/>
<name>C7XVD6_9LACO</name>
<dbReference type="GO" id="GO:0005886">
    <property type="term" value="C:plasma membrane"/>
    <property type="evidence" value="ECO:0007669"/>
    <property type="project" value="UniProtKB-ARBA"/>
</dbReference>
<feature type="transmembrane region" description="Helical" evidence="5">
    <location>
        <begin position="75"/>
        <end position="96"/>
    </location>
</feature>
<feature type="transmembrane region" description="Helical" evidence="5">
    <location>
        <begin position="6"/>
        <end position="39"/>
    </location>
</feature>
<evidence type="ECO:0000313" key="6">
    <source>
        <dbReference type="EMBL" id="EEU30302.1"/>
    </source>
</evidence>
<evidence type="ECO:0000313" key="7">
    <source>
        <dbReference type="Proteomes" id="UP000003987"/>
    </source>
</evidence>
<comment type="subcellular location">
    <subcellularLocation>
        <location evidence="1">Membrane</location>
        <topology evidence="1">Multi-pass membrane protein</topology>
    </subcellularLocation>
</comment>
<keyword evidence="3 5" id="KW-1133">Transmembrane helix</keyword>
<evidence type="ECO:0000256" key="3">
    <source>
        <dbReference type="ARBA" id="ARBA00022989"/>
    </source>
</evidence>
<evidence type="ECO:0000256" key="5">
    <source>
        <dbReference type="SAM" id="Phobius"/>
    </source>
</evidence>
<dbReference type="eggNOG" id="COG0619">
    <property type="taxonomic scope" value="Bacteria"/>
</dbReference>
<accession>C7XVD6</accession>
<keyword evidence="7" id="KW-1185">Reference proteome</keyword>